<sequence>MFNKILTAVFVILSVVLLGEIGYFFYSSRQPALKNKLIPTTEKSISSTSQPERQGTQAIKENVLNYLSVANSGVLKS</sequence>
<organism evidence="2 3">
    <name type="scientific">Candidatus Roizmanbacteria bacterium CG_4_8_14_3_um_filter_36_10</name>
    <dbReference type="NCBI Taxonomy" id="1974834"/>
    <lineage>
        <taxon>Bacteria</taxon>
        <taxon>Candidatus Roizmaniibacteriota</taxon>
    </lineage>
</organism>
<feature type="transmembrane region" description="Helical" evidence="1">
    <location>
        <begin position="6"/>
        <end position="26"/>
    </location>
</feature>
<keyword evidence="1" id="KW-0812">Transmembrane</keyword>
<reference evidence="3" key="1">
    <citation type="submission" date="2017-09" db="EMBL/GenBank/DDBJ databases">
        <title>Depth-based differentiation of microbial function through sediment-hosted aquifers and enrichment of novel symbionts in the deep terrestrial subsurface.</title>
        <authorList>
            <person name="Probst A.J."/>
            <person name="Ladd B."/>
            <person name="Jarett J.K."/>
            <person name="Geller-Mcgrath D.E."/>
            <person name="Sieber C.M.K."/>
            <person name="Emerson J.B."/>
            <person name="Anantharaman K."/>
            <person name="Thomas B.C."/>
            <person name="Malmstrom R."/>
            <person name="Stieglmeier M."/>
            <person name="Klingl A."/>
            <person name="Woyke T."/>
            <person name="Ryan C.M."/>
            <person name="Banfield J.F."/>
        </authorList>
    </citation>
    <scope>NUCLEOTIDE SEQUENCE [LARGE SCALE GENOMIC DNA]</scope>
</reference>
<evidence type="ECO:0000313" key="2">
    <source>
        <dbReference type="EMBL" id="PJC82314.1"/>
    </source>
</evidence>
<proteinExistence type="predicted"/>
<comment type="caution">
    <text evidence="2">The sequence shown here is derived from an EMBL/GenBank/DDBJ whole genome shotgun (WGS) entry which is preliminary data.</text>
</comment>
<gene>
    <name evidence="2" type="ORF">CO007_00110</name>
</gene>
<accession>A0A2M8GP29</accession>
<dbReference type="Proteomes" id="UP000229370">
    <property type="component" value="Unassembled WGS sequence"/>
</dbReference>
<evidence type="ECO:0000256" key="1">
    <source>
        <dbReference type="SAM" id="Phobius"/>
    </source>
</evidence>
<protein>
    <submittedName>
        <fullName evidence="2">Uncharacterized protein</fullName>
    </submittedName>
</protein>
<evidence type="ECO:0000313" key="3">
    <source>
        <dbReference type="Proteomes" id="UP000229370"/>
    </source>
</evidence>
<keyword evidence="1" id="KW-0472">Membrane</keyword>
<name>A0A2M8GP29_9BACT</name>
<feature type="non-terminal residue" evidence="2">
    <location>
        <position position="77"/>
    </location>
</feature>
<keyword evidence="1" id="KW-1133">Transmembrane helix</keyword>
<dbReference type="AlphaFoldDB" id="A0A2M8GP29"/>
<dbReference type="EMBL" id="PFQK01000005">
    <property type="protein sequence ID" value="PJC82314.1"/>
    <property type="molecule type" value="Genomic_DNA"/>
</dbReference>